<dbReference type="GeneID" id="105851232"/>
<keyword evidence="1" id="KW-1185">Reference proteome</keyword>
<proteinExistence type="predicted"/>
<dbReference type="Proteomes" id="UP000087171">
    <property type="component" value="Unplaced"/>
</dbReference>
<gene>
    <name evidence="2" type="primary">LOC105851232</name>
</gene>
<organism evidence="1 2">
    <name type="scientific">Cicer arietinum</name>
    <name type="common">Chickpea</name>
    <name type="synonym">Garbanzo</name>
    <dbReference type="NCBI Taxonomy" id="3827"/>
    <lineage>
        <taxon>Eukaryota</taxon>
        <taxon>Viridiplantae</taxon>
        <taxon>Streptophyta</taxon>
        <taxon>Embryophyta</taxon>
        <taxon>Tracheophyta</taxon>
        <taxon>Spermatophyta</taxon>
        <taxon>Magnoliopsida</taxon>
        <taxon>eudicotyledons</taxon>
        <taxon>Gunneridae</taxon>
        <taxon>Pentapetalae</taxon>
        <taxon>rosids</taxon>
        <taxon>fabids</taxon>
        <taxon>Fabales</taxon>
        <taxon>Fabaceae</taxon>
        <taxon>Papilionoideae</taxon>
        <taxon>50 kb inversion clade</taxon>
        <taxon>NPAAA clade</taxon>
        <taxon>Hologalegina</taxon>
        <taxon>IRL clade</taxon>
        <taxon>Cicereae</taxon>
        <taxon>Cicer</taxon>
    </lineage>
</organism>
<dbReference type="OrthoDB" id="1434841at2759"/>
<accession>A0A1S3DVU9</accession>
<dbReference type="RefSeq" id="XP_012567304.1">
    <property type="nucleotide sequence ID" value="XM_012711850.1"/>
</dbReference>
<evidence type="ECO:0000313" key="1">
    <source>
        <dbReference type="Proteomes" id="UP000087171"/>
    </source>
</evidence>
<dbReference type="KEGG" id="cam:105851232"/>
<protein>
    <submittedName>
        <fullName evidence="2">Uncharacterized protein LOC105851232</fullName>
    </submittedName>
</protein>
<evidence type="ECO:0000313" key="2">
    <source>
        <dbReference type="RefSeq" id="XP_012567304.1"/>
    </source>
</evidence>
<name>A0A1S3DVU9_CICAR</name>
<dbReference type="AlphaFoldDB" id="A0A1S3DVU9"/>
<sequence length="150" mass="17948">MANDAWFQLFPHPKVENLVAPASNNYPICLYHEPAHNVMTPRRHRHFKFENVWLIEPKVEELIQTSWLVGRDISILSKLNNCDVNIMHWNKTNGDKRRKEIEKCKQKLARTRTLASSENLNYFLALRKRLVYLLVQDEIFWSQRAKSFWL</sequence>
<reference evidence="2" key="1">
    <citation type="submission" date="2025-08" db="UniProtKB">
        <authorList>
            <consortium name="RefSeq"/>
        </authorList>
    </citation>
    <scope>IDENTIFICATION</scope>
    <source>
        <tissue evidence="2">Etiolated seedlings</tissue>
    </source>
</reference>